<sequence length="674" mass="76644">MVQYLVALAPTFLVGAFFLIFVQGWSRYQTWTRTVTCAIVFAVAVRYLWWRLTDTVLPYPDDGLDFYWVWFLYGIELLAFFDITLFLIIMSRYVDRSAQADALAIEFFRRPRQELPTVDVFIPTYNEPLDVLERTIIGALGLYYPQERLKVYVLDDLRRDWLRRFCEEKGAIHVTRPDNAHAKAGNMNNGLTVSDGEFVAVFDADFVAHRNFLRRTLPFFTDPSIGIVQTPQHFFNRDPVQINLGLERSWPDEQRLFFDEMAASRDAWDISFCCGSCSITRRAALEAIGGFPTESITEDLLTTLTMLNKGYKTRYLNERLSIGLAAENLKGYFVQRQRWCQGGIQTLFVHNGPLRGPGLSLFQHIMFLPVSWLVQYFVRLAILTVPAVYFWTGYPPLFFTEVADLVNHQLPVLVAYFLLMHWITPTRYLPVVSSAVGAFSTFRMLPTVISSLIRPFGRPFRVTPKGSSNVDNRFDGYTFACLAILIAATALGLVINIIPEWARIPRGEFSPVAIYWALVNLVVLVIASLICFEKTNPASESLRADELARFGGIAGRAVSLTLGKAVVEIPIETDVETGKVVEVSLHGVEPFEAELRAVTMRTRGRRRDAGSFKYGHLHYDLTGAARDQMIMKLYTGDYSQDIEELRRRTVAAGLFSRTFGPDYQRAWGAKAVRN</sequence>
<accession>A0A330HVQ6</accession>
<reference evidence="8 9" key="1">
    <citation type="submission" date="2018-07" db="EMBL/GenBank/DDBJ databases">
        <title>Diversity of Mesorhizobium strains in Brazil.</title>
        <authorList>
            <person name="Helene L.C.F."/>
            <person name="Dall'Agnol R."/>
            <person name="Delamuta J.R.M."/>
            <person name="Hungria M."/>
        </authorList>
    </citation>
    <scope>NUCLEOTIDE SEQUENCE [LARGE SCALE GENOMIC DNA]</scope>
    <source>
        <strain evidence="8 9">AC99b</strain>
    </source>
</reference>
<name>A0A330HVQ6_9HYPH</name>
<feature type="transmembrane region" description="Helical" evidence="7">
    <location>
        <begin position="513"/>
        <end position="532"/>
    </location>
</feature>
<feature type="transmembrane region" description="Helical" evidence="7">
    <location>
        <begin position="474"/>
        <end position="498"/>
    </location>
</feature>
<dbReference type="OrthoDB" id="9806824at2"/>
<feature type="transmembrane region" description="Helical" evidence="7">
    <location>
        <begin position="6"/>
        <end position="24"/>
    </location>
</feature>
<evidence type="ECO:0000256" key="4">
    <source>
        <dbReference type="ARBA" id="ARBA00022692"/>
    </source>
</evidence>
<evidence type="ECO:0000256" key="7">
    <source>
        <dbReference type="SAM" id="Phobius"/>
    </source>
</evidence>
<dbReference type="InterPro" id="IPR050321">
    <property type="entry name" value="Glycosyltr_2/OpgH_subfam"/>
</dbReference>
<dbReference type="Gene3D" id="3.90.550.10">
    <property type="entry name" value="Spore Coat Polysaccharide Biosynthesis Protein SpsA, Chain A"/>
    <property type="match status" value="1"/>
</dbReference>
<dbReference type="GO" id="GO:0016758">
    <property type="term" value="F:hexosyltransferase activity"/>
    <property type="evidence" value="ECO:0007669"/>
    <property type="project" value="TreeGrafter"/>
</dbReference>
<protein>
    <submittedName>
        <fullName evidence="8">Curdlan synthase</fullName>
    </submittedName>
</protein>
<feature type="transmembrane region" description="Helical" evidence="7">
    <location>
        <begin position="365"/>
        <end position="391"/>
    </location>
</feature>
<dbReference type="RefSeq" id="WP_112094909.1">
    <property type="nucleotide sequence ID" value="NZ_QMBP01000001.1"/>
</dbReference>
<evidence type="ECO:0000256" key="1">
    <source>
        <dbReference type="ARBA" id="ARBA00004141"/>
    </source>
</evidence>
<keyword evidence="5 7" id="KW-1133">Transmembrane helix</keyword>
<evidence type="ECO:0000256" key="6">
    <source>
        <dbReference type="ARBA" id="ARBA00023136"/>
    </source>
</evidence>
<feature type="transmembrane region" description="Helical" evidence="7">
    <location>
        <begin position="31"/>
        <end position="50"/>
    </location>
</feature>
<keyword evidence="6 7" id="KW-0472">Membrane</keyword>
<evidence type="ECO:0000256" key="5">
    <source>
        <dbReference type="ARBA" id="ARBA00022989"/>
    </source>
</evidence>
<keyword evidence="9" id="KW-1185">Reference proteome</keyword>
<proteinExistence type="predicted"/>
<dbReference type="AlphaFoldDB" id="A0A330HVQ6"/>
<dbReference type="Proteomes" id="UP000251558">
    <property type="component" value="Unassembled WGS sequence"/>
</dbReference>
<dbReference type="Pfam" id="PF13641">
    <property type="entry name" value="Glyco_tranf_2_3"/>
    <property type="match status" value="1"/>
</dbReference>
<keyword evidence="4 7" id="KW-0812">Transmembrane</keyword>
<feature type="transmembrane region" description="Helical" evidence="7">
    <location>
        <begin position="70"/>
        <end position="89"/>
    </location>
</feature>
<dbReference type="EMBL" id="QMBP01000001">
    <property type="protein sequence ID" value="RAZ92383.1"/>
    <property type="molecule type" value="Genomic_DNA"/>
</dbReference>
<dbReference type="PANTHER" id="PTHR43867">
    <property type="entry name" value="CELLULOSE SYNTHASE CATALYTIC SUBUNIT A [UDP-FORMING]"/>
    <property type="match status" value="1"/>
</dbReference>
<comment type="subcellular location">
    <subcellularLocation>
        <location evidence="1">Membrane</location>
        <topology evidence="1">Multi-pass membrane protein</topology>
    </subcellularLocation>
</comment>
<dbReference type="GO" id="GO:0005886">
    <property type="term" value="C:plasma membrane"/>
    <property type="evidence" value="ECO:0007669"/>
    <property type="project" value="TreeGrafter"/>
</dbReference>
<comment type="caution">
    <text evidence="8">The sequence shown here is derived from an EMBL/GenBank/DDBJ whole genome shotgun (WGS) entry which is preliminary data.</text>
</comment>
<evidence type="ECO:0000256" key="3">
    <source>
        <dbReference type="ARBA" id="ARBA00022679"/>
    </source>
</evidence>
<dbReference type="InterPro" id="IPR029044">
    <property type="entry name" value="Nucleotide-diphossugar_trans"/>
</dbReference>
<dbReference type="CDD" id="cd06421">
    <property type="entry name" value="CESA_CelA_like"/>
    <property type="match status" value="1"/>
</dbReference>
<gene>
    <name evidence="8" type="ORF">DPM33_00215</name>
</gene>
<keyword evidence="3" id="KW-0808">Transferase</keyword>
<evidence type="ECO:0000313" key="9">
    <source>
        <dbReference type="Proteomes" id="UP000251558"/>
    </source>
</evidence>
<dbReference type="SUPFAM" id="SSF53448">
    <property type="entry name" value="Nucleotide-diphospho-sugar transferases"/>
    <property type="match status" value="1"/>
</dbReference>
<dbReference type="PANTHER" id="PTHR43867:SF2">
    <property type="entry name" value="CELLULOSE SYNTHASE CATALYTIC SUBUNIT A [UDP-FORMING]"/>
    <property type="match status" value="1"/>
</dbReference>
<keyword evidence="2" id="KW-0328">Glycosyltransferase</keyword>
<organism evidence="8 9">
    <name type="scientific">Mesorhizobium hawassense</name>
    <dbReference type="NCBI Taxonomy" id="1209954"/>
    <lineage>
        <taxon>Bacteria</taxon>
        <taxon>Pseudomonadati</taxon>
        <taxon>Pseudomonadota</taxon>
        <taxon>Alphaproteobacteria</taxon>
        <taxon>Hyphomicrobiales</taxon>
        <taxon>Phyllobacteriaceae</taxon>
        <taxon>Mesorhizobium</taxon>
    </lineage>
</organism>
<evidence type="ECO:0000313" key="8">
    <source>
        <dbReference type="EMBL" id="RAZ92383.1"/>
    </source>
</evidence>
<evidence type="ECO:0000256" key="2">
    <source>
        <dbReference type="ARBA" id="ARBA00022676"/>
    </source>
</evidence>